<dbReference type="GO" id="GO:0030246">
    <property type="term" value="F:carbohydrate binding"/>
    <property type="evidence" value="ECO:0007669"/>
    <property type="project" value="UniProtKB-ARBA"/>
</dbReference>
<evidence type="ECO:0000256" key="4">
    <source>
        <dbReference type="SAM" id="SignalP"/>
    </source>
</evidence>
<evidence type="ECO:0000256" key="3">
    <source>
        <dbReference type="ARBA" id="ARBA00022729"/>
    </source>
</evidence>
<dbReference type="PANTHER" id="PTHR46847:SF3">
    <property type="entry name" value="GALACTOFURANOSE-BINDING PROTEIN YTFQ"/>
    <property type="match status" value="1"/>
</dbReference>
<dbReference type="CDD" id="cd06309">
    <property type="entry name" value="PBP1_galactofuranose_YtfQ-like"/>
    <property type="match status" value="1"/>
</dbReference>
<dbReference type="PANTHER" id="PTHR46847">
    <property type="entry name" value="D-ALLOSE-BINDING PERIPLASMIC PROTEIN-RELATED"/>
    <property type="match status" value="1"/>
</dbReference>
<feature type="domain" description="Periplasmic binding protein" evidence="5">
    <location>
        <begin position="39"/>
        <end position="284"/>
    </location>
</feature>
<sequence>MRKKWICGILLLCLACGCGAGTEDETEEKTTFAENRIKIGFSQPDIKGAWRVAQLEDIQREAEDRGYELMAASAEEDAGKQAEDIERMLNEGCEGILVSPVDTDKISETLELCAERHVPVFLIDRMANAEAGRDYVTAILSDLAGEGEQIAYWASEKLRDMGVSQVKAVEITGKVGGSDTRDRAMGFRRGAEALGNIEIAASQSGEFSRAEAAEVMKDIIIATDGDFDLVFCHNDEMALGAYISLENAGMEVGREVLLCSIDGQEEAFEAILAGKLSCTVTCSPLFGKSVFDTFEKYRNGEEVPARIINEDILIDSENVWENMELAF</sequence>
<dbReference type="PROSITE" id="PS51257">
    <property type="entry name" value="PROKAR_LIPOPROTEIN"/>
    <property type="match status" value="1"/>
</dbReference>
<evidence type="ECO:0000256" key="1">
    <source>
        <dbReference type="ARBA" id="ARBA00004196"/>
    </source>
</evidence>
<comment type="similarity">
    <text evidence="2">Belongs to the bacterial solute-binding protein 2 family.</text>
</comment>
<dbReference type="Pfam" id="PF13407">
    <property type="entry name" value="Peripla_BP_4"/>
    <property type="match status" value="1"/>
</dbReference>
<evidence type="ECO:0000313" key="7">
    <source>
        <dbReference type="Proteomes" id="UP001299265"/>
    </source>
</evidence>
<gene>
    <name evidence="6" type="ORF">LQE92_12150</name>
</gene>
<dbReference type="GO" id="GO:0030313">
    <property type="term" value="C:cell envelope"/>
    <property type="evidence" value="ECO:0007669"/>
    <property type="project" value="UniProtKB-SubCell"/>
</dbReference>
<dbReference type="AlphaFoldDB" id="A0AAP2RJJ4"/>
<reference evidence="6 7" key="1">
    <citation type="submission" date="2021-11" db="EMBL/GenBank/DDBJ databases">
        <title>Lacrimispora sp. nov. NSJ-141 isolated from human feces.</title>
        <authorList>
            <person name="Abdugheni R."/>
        </authorList>
    </citation>
    <scope>NUCLEOTIDE SEQUENCE [LARGE SCALE GENOMIC DNA]</scope>
    <source>
        <strain evidence="6 7">NSJ-141</strain>
    </source>
</reference>
<dbReference type="InterPro" id="IPR025997">
    <property type="entry name" value="SBP_2_dom"/>
</dbReference>
<protein>
    <submittedName>
        <fullName evidence="6">ABC transporter substrate-binding protein</fullName>
    </submittedName>
</protein>
<accession>A0AAP2RJJ4</accession>
<dbReference type="SUPFAM" id="SSF53822">
    <property type="entry name" value="Periplasmic binding protein-like I"/>
    <property type="match status" value="1"/>
</dbReference>
<dbReference type="RefSeq" id="WP_231063223.1">
    <property type="nucleotide sequence ID" value="NZ_JAJNOR010000007.1"/>
</dbReference>
<proteinExistence type="inferred from homology"/>
<dbReference type="Proteomes" id="UP001299265">
    <property type="component" value="Unassembled WGS sequence"/>
</dbReference>
<feature type="chain" id="PRO_5042872722" evidence="4">
    <location>
        <begin position="21"/>
        <end position="327"/>
    </location>
</feature>
<dbReference type="InterPro" id="IPR028082">
    <property type="entry name" value="Peripla_BP_I"/>
</dbReference>
<dbReference type="Gene3D" id="3.40.50.2300">
    <property type="match status" value="2"/>
</dbReference>
<keyword evidence="7" id="KW-1185">Reference proteome</keyword>
<organism evidence="6 7">
    <name type="scientific">Lientehia hominis</name>
    <dbReference type="NCBI Taxonomy" id="2897778"/>
    <lineage>
        <taxon>Bacteria</taxon>
        <taxon>Bacillati</taxon>
        <taxon>Bacillota</taxon>
        <taxon>Clostridia</taxon>
        <taxon>Lachnospirales</taxon>
        <taxon>Lachnospiraceae</taxon>
        <taxon>Lientehia</taxon>
    </lineage>
</organism>
<keyword evidence="3 4" id="KW-0732">Signal</keyword>
<comment type="caution">
    <text evidence="6">The sequence shown here is derived from an EMBL/GenBank/DDBJ whole genome shotgun (WGS) entry which is preliminary data.</text>
</comment>
<name>A0AAP2RJJ4_9FIRM</name>
<dbReference type="EMBL" id="JAJNOR010000007">
    <property type="protein sequence ID" value="MCD2493367.1"/>
    <property type="molecule type" value="Genomic_DNA"/>
</dbReference>
<evidence type="ECO:0000313" key="6">
    <source>
        <dbReference type="EMBL" id="MCD2493367.1"/>
    </source>
</evidence>
<evidence type="ECO:0000259" key="5">
    <source>
        <dbReference type="Pfam" id="PF13407"/>
    </source>
</evidence>
<feature type="signal peptide" evidence="4">
    <location>
        <begin position="1"/>
        <end position="20"/>
    </location>
</feature>
<evidence type="ECO:0000256" key="2">
    <source>
        <dbReference type="ARBA" id="ARBA00007639"/>
    </source>
</evidence>
<comment type="subcellular location">
    <subcellularLocation>
        <location evidence="1">Cell envelope</location>
    </subcellularLocation>
</comment>